<protein>
    <submittedName>
        <fullName evidence="2">Uncharacterized protein</fullName>
    </submittedName>
</protein>
<keyword evidence="1" id="KW-0472">Membrane</keyword>
<dbReference type="EMBL" id="JBBPBM010000311">
    <property type="protein sequence ID" value="KAK8497386.1"/>
    <property type="molecule type" value="Genomic_DNA"/>
</dbReference>
<accession>A0ABR2ATF7</accession>
<sequence length="138" mass="15397">MGGKWKLPRASFLAAGNLNWPLKNIKNMSYTWHSCRGDQPALKRYSEMNLAGSESTFYFSFLICTIISSCGLFCIVKCAIRGSISPSPKLANVGVEQKAVYAFPVVKYANCQTGRDFAGAGNHEHRRELEAVHNYRDN</sequence>
<reference evidence="2 3" key="1">
    <citation type="journal article" date="2024" name="G3 (Bethesda)">
        <title>Genome assembly of Hibiscus sabdariffa L. provides insights into metabolisms of medicinal natural products.</title>
        <authorList>
            <person name="Kim T."/>
        </authorList>
    </citation>
    <scope>NUCLEOTIDE SEQUENCE [LARGE SCALE GENOMIC DNA]</scope>
    <source>
        <strain evidence="2">TK-2024</strain>
        <tissue evidence="2">Old leaves</tissue>
    </source>
</reference>
<gene>
    <name evidence="2" type="ORF">V6N12_018881</name>
</gene>
<feature type="transmembrane region" description="Helical" evidence="1">
    <location>
        <begin position="57"/>
        <end position="80"/>
    </location>
</feature>
<dbReference type="Proteomes" id="UP001472677">
    <property type="component" value="Unassembled WGS sequence"/>
</dbReference>
<comment type="caution">
    <text evidence="2">The sequence shown here is derived from an EMBL/GenBank/DDBJ whole genome shotgun (WGS) entry which is preliminary data.</text>
</comment>
<keyword evidence="1" id="KW-1133">Transmembrane helix</keyword>
<evidence type="ECO:0000313" key="3">
    <source>
        <dbReference type="Proteomes" id="UP001472677"/>
    </source>
</evidence>
<keyword evidence="1" id="KW-0812">Transmembrane</keyword>
<evidence type="ECO:0000256" key="1">
    <source>
        <dbReference type="SAM" id="Phobius"/>
    </source>
</evidence>
<name>A0ABR2ATF7_9ROSI</name>
<proteinExistence type="predicted"/>
<organism evidence="2 3">
    <name type="scientific">Hibiscus sabdariffa</name>
    <name type="common">roselle</name>
    <dbReference type="NCBI Taxonomy" id="183260"/>
    <lineage>
        <taxon>Eukaryota</taxon>
        <taxon>Viridiplantae</taxon>
        <taxon>Streptophyta</taxon>
        <taxon>Embryophyta</taxon>
        <taxon>Tracheophyta</taxon>
        <taxon>Spermatophyta</taxon>
        <taxon>Magnoliopsida</taxon>
        <taxon>eudicotyledons</taxon>
        <taxon>Gunneridae</taxon>
        <taxon>Pentapetalae</taxon>
        <taxon>rosids</taxon>
        <taxon>malvids</taxon>
        <taxon>Malvales</taxon>
        <taxon>Malvaceae</taxon>
        <taxon>Malvoideae</taxon>
        <taxon>Hibiscus</taxon>
    </lineage>
</organism>
<keyword evidence="3" id="KW-1185">Reference proteome</keyword>
<evidence type="ECO:0000313" key="2">
    <source>
        <dbReference type="EMBL" id="KAK8497386.1"/>
    </source>
</evidence>